<feature type="compositionally biased region" description="Low complexity" evidence="2">
    <location>
        <begin position="87"/>
        <end position="101"/>
    </location>
</feature>
<dbReference type="OrthoDB" id="2257100at2759"/>
<comment type="caution">
    <text evidence="3">The sequence shown here is derived from an EMBL/GenBank/DDBJ whole genome shotgun (WGS) entry which is preliminary data.</text>
</comment>
<reference evidence="3 4" key="1">
    <citation type="journal article" date="2020" name="ISME J.">
        <title>Uncovering the hidden diversity of litter-decomposition mechanisms in mushroom-forming fungi.</title>
        <authorList>
            <person name="Floudas D."/>
            <person name="Bentzer J."/>
            <person name="Ahren D."/>
            <person name="Johansson T."/>
            <person name="Persson P."/>
            <person name="Tunlid A."/>
        </authorList>
    </citation>
    <scope>NUCLEOTIDE SEQUENCE [LARGE SCALE GENOMIC DNA]</scope>
    <source>
        <strain evidence="3 4">CBS 406.79</strain>
    </source>
</reference>
<evidence type="ECO:0000313" key="4">
    <source>
        <dbReference type="Proteomes" id="UP000518752"/>
    </source>
</evidence>
<dbReference type="EMBL" id="JAACJN010000009">
    <property type="protein sequence ID" value="KAF5391515.1"/>
    <property type="molecule type" value="Genomic_DNA"/>
</dbReference>
<organism evidence="3 4">
    <name type="scientific">Collybiopsis confluens</name>
    <dbReference type="NCBI Taxonomy" id="2823264"/>
    <lineage>
        <taxon>Eukaryota</taxon>
        <taxon>Fungi</taxon>
        <taxon>Dikarya</taxon>
        <taxon>Basidiomycota</taxon>
        <taxon>Agaricomycotina</taxon>
        <taxon>Agaricomycetes</taxon>
        <taxon>Agaricomycetidae</taxon>
        <taxon>Agaricales</taxon>
        <taxon>Marasmiineae</taxon>
        <taxon>Omphalotaceae</taxon>
        <taxon>Collybiopsis</taxon>
    </lineage>
</organism>
<feature type="region of interest" description="Disordered" evidence="2">
    <location>
        <begin position="71"/>
        <end position="114"/>
    </location>
</feature>
<feature type="region of interest" description="Disordered" evidence="2">
    <location>
        <begin position="371"/>
        <end position="414"/>
    </location>
</feature>
<evidence type="ECO:0000256" key="1">
    <source>
        <dbReference type="SAM" id="Coils"/>
    </source>
</evidence>
<evidence type="ECO:0000313" key="3">
    <source>
        <dbReference type="EMBL" id="KAF5391515.1"/>
    </source>
</evidence>
<protein>
    <recommendedName>
        <fullName evidence="5">BZIP domain-containing protein</fullName>
    </recommendedName>
</protein>
<name>A0A8H5HYH9_9AGAR</name>
<feature type="region of interest" description="Disordered" evidence="2">
    <location>
        <begin position="14"/>
        <end position="41"/>
    </location>
</feature>
<proteinExistence type="predicted"/>
<keyword evidence="4" id="KW-1185">Reference proteome</keyword>
<keyword evidence="1" id="KW-0175">Coiled coil</keyword>
<dbReference type="SUPFAM" id="SSF57959">
    <property type="entry name" value="Leucine zipper domain"/>
    <property type="match status" value="1"/>
</dbReference>
<dbReference type="CDD" id="cd12193">
    <property type="entry name" value="bZIP_GCN4"/>
    <property type="match status" value="1"/>
</dbReference>
<dbReference type="Proteomes" id="UP000518752">
    <property type="component" value="Unassembled WGS sequence"/>
</dbReference>
<feature type="coiled-coil region" evidence="1">
    <location>
        <begin position="434"/>
        <end position="468"/>
    </location>
</feature>
<evidence type="ECO:0000256" key="2">
    <source>
        <dbReference type="SAM" id="MobiDB-lite"/>
    </source>
</evidence>
<dbReference type="GO" id="GO:0003700">
    <property type="term" value="F:DNA-binding transcription factor activity"/>
    <property type="evidence" value="ECO:0007669"/>
    <property type="project" value="InterPro"/>
</dbReference>
<gene>
    <name evidence="3" type="ORF">D9757_002454</name>
</gene>
<accession>A0A8H5HYH9</accession>
<dbReference type="Gene3D" id="3.30.160.60">
    <property type="entry name" value="Classic Zinc Finger"/>
    <property type="match status" value="1"/>
</dbReference>
<dbReference type="InterPro" id="IPR046347">
    <property type="entry name" value="bZIP_sf"/>
</dbReference>
<feature type="compositionally biased region" description="Polar residues" evidence="2">
    <location>
        <begin position="71"/>
        <end position="86"/>
    </location>
</feature>
<dbReference type="AlphaFoldDB" id="A0A8H5HYH9"/>
<evidence type="ECO:0008006" key="5">
    <source>
        <dbReference type="Google" id="ProtNLM"/>
    </source>
</evidence>
<sequence>MESLPKIYRWEHSPSILLSSSNPQPGSPICDSENESELTHDGHRRFRLPPLNLRLATQPISESNLFAISVQPPYTRNPSQDGPSLVNNSTDSPNDSTTSHTGLGTLDVLQPPSPLNSLAAHYGIPQSLPRPPRIASRPVIESNEMLPDFESLSRNYISMLASKPLDNTSAAPEINMSVTNDQEMPPPAAPQVEDQAATLQAAIDTMLGTPSPLLSHFPRIRSLRRFSLLPFNTPYNDFSASPMDDSPFINTPYNDFTTSPMDAPIMDIIDGEFGWMSGGTNESLFNHTTSALYSDLLEPTKEAAPVTTAAEILHKNENLLTPSPATPMLDFPNNLYSVPLCIFPIATGTRRNITPDNLVPLDAPTQSRRYLAPSVTSRKDAPTLVAKKRSRSSAFGDNEPDEEVLGEAPGPHATDHEKIEYKRRMSTIAARKSRRRKLEHKLMLETRVDELEKETEKWKTRCRVLQEVLRSKSVDFRFEDDE</sequence>